<accession>A0A383RGW1</accession>
<evidence type="ECO:0000256" key="1">
    <source>
        <dbReference type="SAM" id="Coils"/>
    </source>
</evidence>
<reference evidence="3" key="1">
    <citation type="submission" date="2018-08" db="EMBL/GenBank/DDBJ databases">
        <authorList>
            <person name="Chevrot R."/>
        </authorList>
    </citation>
    <scope>NUCLEOTIDE SEQUENCE [LARGE SCALE GENOMIC DNA]</scope>
</reference>
<organism evidence="2 3">
    <name type="scientific">Paenibacillus alvei</name>
    <name type="common">Bacillus alvei</name>
    <dbReference type="NCBI Taxonomy" id="44250"/>
    <lineage>
        <taxon>Bacteria</taxon>
        <taxon>Bacillati</taxon>
        <taxon>Bacillota</taxon>
        <taxon>Bacilli</taxon>
        <taxon>Bacillales</taxon>
        <taxon>Paenibacillaceae</taxon>
        <taxon>Paenibacillus</taxon>
    </lineage>
</organism>
<protein>
    <submittedName>
        <fullName evidence="2">Uncharacterized protein</fullName>
    </submittedName>
</protein>
<dbReference type="Proteomes" id="UP000304148">
    <property type="component" value="Chromosome"/>
</dbReference>
<evidence type="ECO:0000313" key="2">
    <source>
        <dbReference type="EMBL" id="SYX85911.1"/>
    </source>
</evidence>
<keyword evidence="1" id="KW-0175">Coiled coil</keyword>
<dbReference type="AlphaFoldDB" id="A0A383RGW1"/>
<gene>
    <name evidence="2" type="ORF">PBLR_14333</name>
</gene>
<evidence type="ECO:0000313" key="3">
    <source>
        <dbReference type="Proteomes" id="UP000304148"/>
    </source>
</evidence>
<feature type="coiled-coil region" evidence="1">
    <location>
        <begin position="4"/>
        <end position="38"/>
    </location>
</feature>
<dbReference type="EMBL" id="LS992241">
    <property type="protein sequence ID" value="SYX85911.1"/>
    <property type="molecule type" value="Genomic_DNA"/>
</dbReference>
<sequence>MPETRDWQAEYQKKSELYDELKEQLARINCDYHSLKTKFLNMREECGAEKKRSDSLLDLVQKVSEEISWKNEGDGIDRALKMIYKWCHENPGR</sequence>
<dbReference type="RefSeq" id="WP_138187847.1">
    <property type="nucleotide sequence ID" value="NZ_LS992241.1"/>
</dbReference>
<name>A0A383RGW1_PAEAL</name>
<proteinExistence type="predicted"/>